<sequence>MDRKIAEATSSKGSRQQSMVLEEDPFSLEVMAVPLPQDFKQPKMEKYDGSSDPVDHLSSKRVKKTAISLMQLAQGKDELLKDFIARFNKATLGIKELQMSTVVTAMMSGTRNRHLKMSLSKNPQNTMHELLRRGEKYVDAEEAYLITKSMKNRSEPESNKRNFPGELEPQDNIGKLTQDETR</sequence>
<gene>
    <name evidence="2" type="ORF">Adt_07917</name>
</gene>
<feature type="region of interest" description="Disordered" evidence="1">
    <location>
        <begin position="147"/>
        <end position="182"/>
    </location>
</feature>
<proteinExistence type="predicted"/>
<feature type="region of interest" description="Disordered" evidence="1">
    <location>
        <begin position="1"/>
        <end position="21"/>
    </location>
</feature>
<dbReference type="AlphaFoldDB" id="A0ABD1VB49"/>
<dbReference type="EMBL" id="JBFOLK010000002">
    <property type="protein sequence ID" value="KAL2534566.1"/>
    <property type="molecule type" value="Genomic_DNA"/>
</dbReference>
<feature type="compositionally biased region" description="Polar residues" evidence="1">
    <location>
        <begin position="8"/>
        <end position="19"/>
    </location>
</feature>
<name>A0ABD1VB49_9LAMI</name>
<feature type="region of interest" description="Disordered" evidence="1">
    <location>
        <begin position="39"/>
        <end position="59"/>
    </location>
</feature>
<dbReference type="Proteomes" id="UP001604336">
    <property type="component" value="Unassembled WGS sequence"/>
</dbReference>
<accession>A0ABD1VB49</accession>
<evidence type="ECO:0000313" key="2">
    <source>
        <dbReference type="EMBL" id="KAL2534566.1"/>
    </source>
</evidence>
<keyword evidence="3" id="KW-1185">Reference proteome</keyword>
<evidence type="ECO:0000313" key="3">
    <source>
        <dbReference type="Proteomes" id="UP001604336"/>
    </source>
</evidence>
<reference evidence="3" key="1">
    <citation type="submission" date="2024-07" db="EMBL/GenBank/DDBJ databases">
        <title>Two chromosome-level genome assemblies of Korean endemic species Abeliophyllum distichum and Forsythia ovata (Oleaceae).</title>
        <authorList>
            <person name="Jang H."/>
        </authorList>
    </citation>
    <scope>NUCLEOTIDE SEQUENCE [LARGE SCALE GENOMIC DNA]</scope>
</reference>
<evidence type="ECO:0000256" key="1">
    <source>
        <dbReference type="SAM" id="MobiDB-lite"/>
    </source>
</evidence>
<comment type="caution">
    <text evidence="2">The sequence shown here is derived from an EMBL/GenBank/DDBJ whole genome shotgun (WGS) entry which is preliminary data.</text>
</comment>
<protein>
    <submittedName>
        <fullName evidence="2">Retrotransposon gag protein</fullName>
    </submittedName>
</protein>
<organism evidence="2 3">
    <name type="scientific">Abeliophyllum distichum</name>
    <dbReference type="NCBI Taxonomy" id="126358"/>
    <lineage>
        <taxon>Eukaryota</taxon>
        <taxon>Viridiplantae</taxon>
        <taxon>Streptophyta</taxon>
        <taxon>Embryophyta</taxon>
        <taxon>Tracheophyta</taxon>
        <taxon>Spermatophyta</taxon>
        <taxon>Magnoliopsida</taxon>
        <taxon>eudicotyledons</taxon>
        <taxon>Gunneridae</taxon>
        <taxon>Pentapetalae</taxon>
        <taxon>asterids</taxon>
        <taxon>lamiids</taxon>
        <taxon>Lamiales</taxon>
        <taxon>Oleaceae</taxon>
        <taxon>Forsythieae</taxon>
        <taxon>Abeliophyllum</taxon>
    </lineage>
</organism>
<feature type="compositionally biased region" description="Basic and acidic residues" evidence="1">
    <location>
        <begin position="40"/>
        <end position="58"/>
    </location>
</feature>